<sequence length="179" mass="18404">MKNKKLFALMCASVVALGSFTACSSKEEAPAEKPAVETPAEDNTTEEAPAEEASALKDGAYKAEYAEADERGWKAFVEVTVEGGQITAAAFDYANAEGALKSADAEYNAKMKDIAGTSPAEFSPALAEGLVATQDPAAVDVVTGATSSSNDFATLATALMANIQEGNTEVLLVEAPAAE</sequence>
<gene>
    <name evidence="4" type="ORF">PBV87_12080</name>
</gene>
<evidence type="ECO:0000256" key="1">
    <source>
        <dbReference type="SAM" id="MobiDB-lite"/>
    </source>
</evidence>
<evidence type="ECO:0000259" key="3">
    <source>
        <dbReference type="SMART" id="SM00900"/>
    </source>
</evidence>
<dbReference type="Gene3D" id="3.90.1010.20">
    <property type="match status" value="1"/>
</dbReference>
<proteinExistence type="predicted"/>
<protein>
    <submittedName>
        <fullName evidence="4">FMN-binding protein</fullName>
    </submittedName>
</protein>
<dbReference type="GO" id="GO:0010181">
    <property type="term" value="F:FMN binding"/>
    <property type="evidence" value="ECO:0007669"/>
    <property type="project" value="InterPro"/>
</dbReference>
<accession>A0AA42DP92</accession>
<evidence type="ECO:0000313" key="5">
    <source>
        <dbReference type="Proteomes" id="UP001169242"/>
    </source>
</evidence>
<comment type="caution">
    <text evidence="4">The sequence shown here is derived from an EMBL/GenBank/DDBJ whole genome shotgun (WGS) entry which is preliminary data.</text>
</comment>
<evidence type="ECO:0000313" key="4">
    <source>
        <dbReference type="EMBL" id="MDA3732223.1"/>
    </source>
</evidence>
<keyword evidence="5" id="KW-1185">Reference proteome</keyword>
<reference evidence="4" key="1">
    <citation type="journal article" date="2023" name="Int. J. Syst. Evol. Microbiol.">
        <title>&lt;i&gt;Holtiella tumoricola&lt;/i&gt; gen. nov. sp. nov., isolated from a human clinical sample.</title>
        <authorList>
            <person name="Allen-Vercoe E."/>
            <person name="Daigneault M.C."/>
            <person name="Vancuren S.J."/>
            <person name="Cochrane K."/>
            <person name="O'Neal L.L."/>
            <person name="Sankaranarayanan K."/>
            <person name="Lawson P.A."/>
        </authorList>
    </citation>
    <scope>NUCLEOTIDE SEQUENCE</scope>
    <source>
        <strain evidence="4">CC70A</strain>
    </source>
</reference>
<feature type="region of interest" description="Disordered" evidence="1">
    <location>
        <begin position="24"/>
        <end position="56"/>
    </location>
</feature>
<feature type="signal peptide" evidence="2">
    <location>
        <begin position="1"/>
        <end position="21"/>
    </location>
</feature>
<dbReference type="Pfam" id="PF04205">
    <property type="entry name" value="FMN_bind"/>
    <property type="match status" value="1"/>
</dbReference>
<organism evidence="4 5">
    <name type="scientific">Holtiella tumoricola</name>
    <dbReference type="NCBI Taxonomy" id="3018743"/>
    <lineage>
        <taxon>Bacteria</taxon>
        <taxon>Bacillati</taxon>
        <taxon>Bacillota</taxon>
        <taxon>Clostridia</taxon>
        <taxon>Lachnospirales</taxon>
        <taxon>Cellulosilyticaceae</taxon>
        <taxon>Holtiella</taxon>
    </lineage>
</organism>
<dbReference type="EMBL" id="JAQIFT010000046">
    <property type="protein sequence ID" value="MDA3732223.1"/>
    <property type="molecule type" value="Genomic_DNA"/>
</dbReference>
<feature type="compositionally biased region" description="Acidic residues" evidence="1">
    <location>
        <begin position="39"/>
        <end position="50"/>
    </location>
</feature>
<dbReference type="Proteomes" id="UP001169242">
    <property type="component" value="Unassembled WGS sequence"/>
</dbReference>
<dbReference type="PROSITE" id="PS51257">
    <property type="entry name" value="PROKAR_LIPOPROTEIN"/>
    <property type="match status" value="1"/>
</dbReference>
<dbReference type="GO" id="GO:0016020">
    <property type="term" value="C:membrane"/>
    <property type="evidence" value="ECO:0007669"/>
    <property type="project" value="InterPro"/>
</dbReference>
<dbReference type="AlphaFoldDB" id="A0AA42DP92"/>
<keyword evidence="2" id="KW-0732">Signal</keyword>
<dbReference type="InterPro" id="IPR007329">
    <property type="entry name" value="FMN-bd"/>
</dbReference>
<name>A0AA42DP92_9FIRM</name>
<evidence type="ECO:0000256" key="2">
    <source>
        <dbReference type="SAM" id="SignalP"/>
    </source>
</evidence>
<feature type="compositionally biased region" description="Basic and acidic residues" evidence="1">
    <location>
        <begin position="25"/>
        <end position="35"/>
    </location>
</feature>
<dbReference type="SMART" id="SM00900">
    <property type="entry name" value="FMN_bind"/>
    <property type="match status" value="1"/>
</dbReference>
<feature type="chain" id="PRO_5041436578" evidence="2">
    <location>
        <begin position="22"/>
        <end position="179"/>
    </location>
</feature>
<dbReference type="RefSeq" id="WP_053983297.1">
    <property type="nucleotide sequence ID" value="NZ_JAQIFT010000046.1"/>
</dbReference>
<feature type="domain" description="FMN-binding" evidence="3">
    <location>
        <begin position="72"/>
        <end position="163"/>
    </location>
</feature>